<comment type="caution">
    <text evidence="1">The sequence shown here is derived from an EMBL/GenBank/DDBJ whole genome shotgun (WGS) entry which is preliminary data.</text>
</comment>
<proteinExistence type="predicted"/>
<evidence type="ECO:0000313" key="1">
    <source>
        <dbReference type="EMBL" id="CAG7733437.1"/>
    </source>
</evidence>
<feature type="non-terminal residue" evidence="1">
    <location>
        <position position="1"/>
    </location>
</feature>
<reference evidence="1" key="1">
    <citation type="submission" date="2021-06" db="EMBL/GenBank/DDBJ databases">
        <authorList>
            <person name="Hodson N. C."/>
            <person name="Mongue J. A."/>
            <person name="Jaron S. K."/>
        </authorList>
    </citation>
    <scope>NUCLEOTIDE SEQUENCE</scope>
</reference>
<dbReference type="EMBL" id="CAJVCH010248950">
    <property type="protein sequence ID" value="CAG7733437.1"/>
    <property type="molecule type" value="Genomic_DNA"/>
</dbReference>
<dbReference type="Proteomes" id="UP000708208">
    <property type="component" value="Unassembled WGS sequence"/>
</dbReference>
<accession>A0A8J2K7C3</accession>
<sequence length="96" mass="10744">LVRTFNAPIWCLYLITKSYACLKGTTLVYFSPLLGTLRCGASHIVLLSFHKQLRLPLESTSAILTLIRPKDIFGSYSNIERISFSCGSKNLTVVDF</sequence>
<organism evidence="1 2">
    <name type="scientific">Allacma fusca</name>
    <dbReference type="NCBI Taxonomy" id="39272"/>
    <lineage>
        <taxon>Eukaryota</taxon>
        <taxon>Metazoa</taxon>
        <taxon>Ecdysozoa</taxon>
        <taxon>Arthropoda</taxon>
        <taxon>Hexapoda</taxon>
        <taxon>Collembola</taxon>
        <taxon>Symphypleona</taxon>
        <taxon>Sminthuridae</taxon>
        <taxon>Allacma</taxon>
    </lineage>
</organism>
<dbReference type="AlphaFoldDB" id="A0A8J2K7C3"/>
<gene>
    <name evidence="1" type="ORF">AFUS01_LOCUS21880</name>
</gene>
<protein>
    <submittedName>
        <fullName evidence="1">Uncharacterized protein</fullName>
    </submittedName>
</protein>
<keyword evidence="2" id="KW-1185">Reference proteome</keyword>
<evidence type="ECO:0000313" key="2">
    <source>
        <dbReference type="Proteomes" id="UP000708208"/>
    </source>
</evidence>
<name>A0A8J2K7C3_9HEXA</name>